<evidence type="ECO:0000313" key="4">
    <source>
        <dbReference type="Proteomes" id="UP000198882"/>
    </source>
</evidence>
<dbReference type="Pfam" id="PF13630">
    <property type="entry name" value="SdpI"/>
    <property type="match status" value="1"/>
</dbReference>
<dbReference type="InterPro" id="IPR026272">
    <property type="entry name" value="SdpI"/>
</dbReference>
<dbReference type="PANTHER" id="PTHR37810">
    <property type="entry name" value="IMMUNITY PROTEIN SDPI"/>
    <property type="match status" value="1"/>
</dbReference>
<sequence>MNSVHRFGVAIAIVVLSGAASLLATPSLPDQVVSHWNAAGEPDGTMSKTAALVFLPALSAGLLGVFALLPRIDPNRANIEAFRPSYDWFVVLFTGFLFVVHVGIIAFNLGYQFDFTALIVASLAPLFYFVGIVLENAKQNWFVGIRTPWTLSSETVWNRTHVLGSRLFKLAALVMLGGLVFDAYAIYFLLVPLLLTAGVTIVYSYVLYERLEETASTSRGH</sequence>
<feature type="transmembrane region" description="Helical" evidence="1">
    <location>
        <begin position="115"/>
        <end position="134"/>
    </location>
</feature>
<dbReference type="RefSeq" id="WP_090312292.1">
    <property type="nucleotide sequence ID" value="NZ_FNFE01000010.1"/>
</dbReference>
<reference evidence="4" key="1">
    <citation type="submission" date="2016-10" db="EMBL/GenBank/DDBJ databases">
        <authorList>
            <person name="Varghese N."/>
            <person name="Submissions S."/>
        </authorList>
    </citation>
    <scope>NUCLEOTIDE SEQUENCE [LARGE SCALE GENOMIC DNA]</scope>
    <source>
        <strain evidence="4">B4,CECT 8067,JCM 17497</strain>
    </source>
</reference>
<feature type="transmembrane region" description="Helical" evidence="1">
    <location>
        <begin position="7"/>
        <end position="29"/>
    </location>
</feature>
<evidence type="ECO:0000256" key="1">
    <source>
        <dbReference type="SAM" id="Phobius"/>
    </source>
</evidence>
<gene>
    <name evidence="3" type="ORF">SAMN04515672_0077</name>
</gene>
<dbReference type="Proteomes" id="UP000198882">
    <property type="component" value="Unassembled WGS sequence"/>
</dbReference>
<keyword evidence="1" id="KW-0472">Membrane</keyword>
<evidence type="ECO:0000259" key="2">
    <source>
        <dbReference type="Pfam" id="PF07853"/>
    </source>
</evidence>
<evidence type="ECO:0000313" key="3">
    <source>
        <dbReference type="EMBL" id="SDL06070.1"/>
    </source>
</evidence>
<dbReference type="InterPro" id="IPR012867">
    <property type="entry name" value="DUF1648"/>
</dbReference>
<feature type="transmembrane region" description="Helical" evidence="1">
    <location>
        <begin position="49"/>
        <end position="69"/>
    </location>
</feature>
<dbReference type="Pfam" id="PF07853">
    <property type="entry name" value="DUF1648"/>
    <property type="match status" value="1"/>
</dbReference>
<feature type="transmembrane region" description="Helical" evidence="1">
    <location>
        <begin position="193"/>
        <end position="211"/>
    </location>
</feature>
<keyword evidence="4" id="KW-1185">Reference proteome</keyword>
<name>A0A1G9GZC2_9EURY</name>
<dbReference type="OrthoDB" id="102247at2157"/>
<protein>
    <submittedName>
        <fullName evidence="3">Uncharacterized membrane protein</fullName>
    </submittedName>
</protein>
<feature type="transmembrane region" description="Helical" evidence="1">
    <location>
        <begin position="167"/>
        <end position="187"/>
    </location>
</feature>
<dbReference type="PIRSF" id="PIRSF038959">
    <property type="entry name" value="SdpI"/>
    <property type="match status" value="1"/>
</dbReference>
<feature type="domain" description="DUF1648" evidence="2">
    <location>
        <begin position="13"/>
        <end position="58"/>
    </location>
</feature>
<feature type="transmembrane region" description="Helical" evidence="1">
    <location>
        <begin position="89"/>
        <end position="109"/>
    </location>
</feature>
<proteinExistence type="predicted"/>
<organism evidence="3 4">
    <name type="scientific">Natronorubrum texcoconense</name>
    <dbReference type="NCBI Taxonomy" id="1095776"/>
    <lineage>
        <taxon>Archaea</taxon>
        <taxon>Methanobacteriati</taxon>
        <taxon>Methanobacteriota</taxon>
        <taxon>Stenosarchaea group</taxon>
        <taxon>Halobacteria</taxon>
        <taxon>Halobacteriales</taxon>
        <taxon>Natrialbaceae</taxon>
        <taxon>Natronorubrum</taxon>
    </lineage>
</organism>
<keyword evidence="1" id="KW-1133">Transmembrane helix</keyword>
<dbReference type="EMBL" id="FNFE01000010">
    <property type="protein sequence ID" value="SDL06070.1"/>
    <property type="molecule type" value="Genomic_DNA"/>
</dbReference>
<accession>A0A1G9GZC2</accession>
<dbReference type="AlphaFoldDB" id="A0A1G9GZC2"/>
<dbReference type="InterPro" id="IPR025962">
    <property type="entry name" value="SdpI/YhfL"/>
</dbReference>
<dbReference type="PANTHER" id="PTHR37810:SF5">
    <property type="entry name" value="IMMUNITY PROTEIN SDPI"/>
    <property type="match status" value="1"/>
</dbReference>
<dbReference type="GO" id="GO:0009636">
    <property type="term" value="P:response to toxic substance"/>
    <property type="evidence" value="ECO:0007669"/>
    <property type="project" value="TreeGrafter"/>
</dbReference>
<keyword evidence="1" id="KW-0812">Transmembrane</keyword>